<dbReference type="InterPro" id="IPR036188">
    <property type="entry name" value="FAD/NAD-bd_sf"/>
</dbReference>
<reference evidence="2 3" key="1">
    <citation type="submission" date="2019-05" db="EMBL/GenBank/DDBJ databases">
        <title>Genome sequence of Cellulomonas hominis strain CS1.</title>
        <authorList>
            <person name="Belmont J."/>
            <person name="Maclea K.S."/>
        </authorList>
    </citation>
    <scope>NUCLEOTIDE SEQUENCE [LARGE SCALE GENOMIC DNA]</scope>
    <source>
        <strain evidence="2 3">CS1</strain>
    </source>
</reference>
<feature type="domain" description="FAD dependent oxidoreductase" evidence="1">
    <location>
        <begin position="15"/>
        <end position="150"/>
    </location>
</feature>
<dbReference type="RefSeq" id="WP_154731282.1">
    <property type="nucleotide sequence ID" value="NZ_SZYE01000405.1"/>
</dbReference>
<feature type="non-terminal residue" evidence="2">
    <location>
        <position position="174"/>
    </location>
</feature>
<name>A0A7Z8JX40_9CELL</name>
<organism evidence="2 3">
    <name type="scientific">Cellulomonas hominis</name>
    <dbReference type="NCBI Taxonomy" id="156981"/>
    <lineage>
        <taxon>Bacteria</taxon>
        <taxon>Bacillati</taxon>
        <taxon>Actinomycetota</taxon>
        <taxon>Actinomycetes</taxon>
        <taxon>Micrococcales</taxon>
        <taxon>Cellulomonadaceae</taxon>
        <taxon>Cellulomonas</taxon>
    </lineage>
</organism>
<dbReference type="AlphaFoldDB" id="A0A7Z8JX40"/>
<dbReference type="SUPFAM" id="SSF51905">
    <property type="entry name" value="FAD/NAD(P)-binding domain"/>
    <property type="match status" value="1"/>
</dbReference>
<evidence type="ECO:0000259" key="1">
    <source>
        <dbReference type="Pfam" id="PF01266"/>
    </source>
</evidence>
<accession>A0A7Z8JX40</accession>
<dbReference type="Proteomes" id="UP000308121">
    <property type="component" value="Unassembled WGS sequence"/>
</dbReference>
<dbReference type="EMBL" id="SZYE01000405">
    <property type="protein sequence ID" value="TKR21807.1"/>
    <property type="molecule type" value="Genomic_DNA"/>
</dbReference>
<gene>
    <name evidence="2" type="ORF">FA014_19815</name>
</gene>
<dbReference type="OrthoDB" id="9805852at2"/>
<proteinExistence type="predicted"/>
<dbReference type="InterPro" id="IPR006076">
    <property type="entry name" value="FAD-dep_OxRdtase"/>
</dbReference>
<protein>
    <submittedName>
        <fullName evidence="2">FAD-binding oxidoreductase</fullName>
    </submittedName>
</protein>
<dbReference type="Pfam" id="PF01266">
    <property type="entry name" value="DAO"/>
    <property type="match status" value="1"/>
</dbReference>
<comment type="caution">
    <text evidence="2">The sequence shown here is derived from an EMBL/GenBank/DDBJ whole genome shotgun (WGS) entry which is preliminary data.</text>
</comment>
<evidence type="ECO:0000313" key="2">
    <source>
        <dbReference type="EMBL" id="TKR21807.1"/>
    </source>
</evidence>
<dbReference type="Gene3D" id="3.30.9.10">
    <property type="entry name" value="D-Amino Acid Oxidase, subunit A, domain 2"/>
    <property type="match status" value="1"/>
</dbReference>
<feature type="non-terminal residue" evidence="2">
    <location>
        <position position="1"/>
    </location>
</feature>
<dbReference type="Gene3D" id="3.50.50.60">
    <property type="entry name" value="FAD/NAD(P)-binding domain"/>
    <property type="match status" value="1"/>
</dbReference>
<evidence type="ECO:0000313" key="3">
    <source>
        <dbReference type="Proteomes" id="UP000308121"/>
    </source>
</evidence>
<sequence>ADVGLDGVGSTFTLRGPDGAEHRAAEQVDCDLAVGGLLTVARTPAQLGRLTADAAAARAWGDEVETLDAAGVAALARVPGALGGTLAPDTGRLQPVRLVRGLVDVLTAHGARVVEGTRALRLSPGAVVTDQGTVRAPLAVRATGGGAPAGGRQAIATEPLTVAVWETLGLRRGV</sequence>